<keyword evidence="3" id="KW-1185">Reference proteome</keyword>
<dbReference type="KEGG" id="dfa:DFA_05627"/>
<accession>F4PLS2</accession>
<dbReference type="EMBL" id="GL883008">
    <property type="protein sequence ID" value="EGG23494.1"/>
    <property type="molecule type" value="Genomic_DNA"/>
</dbReference>
<protein>
    <recommendedName>
        <fullName evidence="1">Laminin G domain-containing protein</fullName>
    </recommendedName>
</protein>
<proteinExistence type="predicted"/>
<dbReference type="InterPro" id="IPR013320">
    <property type="entry name" value="ConA-like_dom_sf"/>
</dbReference>
<organism evidence="2 3">
    <name type="scientific">Cavenderia fasciculata</name>
    <name type="common">Slime mold</name>
    <name type="synonym">Dictyostelium fasciculatum</name>
    <dbReference type="NCBI Taxonomy" id="261658"/>
    <lineage>
        <taxon>Eukaryota</taxon>
        <taxon>Amoebozoa</taxon>
        <taxon>Evosea</taxon>
        <taxon>Eumycetozoa</taxon>
        <taxon>Dictyostelia</taxon>
        <taxon>Acytosteliales</taxon>
        <taxon>Cavenderiaceae</taxon>
        <taxon>Cavenderia</taxon>
    </lineage>
</organism>
<sequence length="917" mass="99226">MVDCLSITSVGGGGRHQFCLSVCKALLFPCLNVDVSNQPTSSSAASHVIRRSYSSKSFAGYNYRYAIDPNLQLVHYTLDQAIAWRAPALDSGVGIPIYQYHSAYVYGDRYMYSTNANYGQGWIKDGPVFNGFATASAVDGTVPIYRYSISNSDAGPRYMYSTNKNIPKSTDWVIETVAFHCLPLPQVVLPDYVLKLSTGKVVVPSNTAYSFGVSNFSVTTLFRTTVAGSLVTRKSAEGREGNGGWTLTVAANGVFTFLTDNGTGFSRAKTGNTKALNGQWHHVAAIRIGASLEIWLDGVKQTVTIANQTATPPLDVGTNGYPVTFGDNDQVPLQFVGELEDVTIWNVAINKTQLASTMFNIVDGNETGLVGYWPMDYDLTDKSITGANGMGFGGMSYLPNFNTKFVQGGTNQYSFVSVVNHANSKRPDDPATIARTQVITVVSGAPILAVSLCAMSFHTFPAGFTLSMTDPTGTVYNTVQNTATVYVSMVGSSVYQMVVRQPKVGDWVATVTGPVDIPFHLCLSTVPSRNIVPTIQTSLMPLYKVDPMTGDIMDSPFEGRRLGFKSVLKKSAYLGYSTNGLSVMSAVLSVTQPDMPTTSTVTAPQALSAAMGTSKSFVNAISGLSPMEASKRTAIDVEGSGNPNIQSLFKLVWDNVKVAVTVNGQTVYRATTDTSLFLDRVQMALADDHQLQLDIGGQGRSILNRCGFIDAINVNTIVKSTYQEIGGDGLYTYLDIPNNIVLQSWTSPIPLKDGSVNYITMQGAALTDFIVTEISRLIAPAGKVGLWISPTYLPKVQTLATNLNTTIKYSCSGGTNPSICSVDCVDEFDGNYSGFPIYTKMCLTNQRISAFKSPPFVQPIAEEPIAEPESDFVMVQGEKEKEESNQVKVDPLLEQMKKLFESLSPKDIEYITQSSRK</sequence>
<dbReference type="AlphaFoldDB" id="F4PLS2"/>
<dbReference type="GeneID" id="14875221"/>
<evidence type="ECO:0000259" key="1">
    <source>
        <dbReference type="SMART" id="SM00282"/>
    </source>
</evidence>
<dbReference type="OrthoDB" id="2101621at2759"/>
<feature type="domain" description="Laminin G" evidence="1">
    <location>
        <begin position="214"/>
        <end position="347"/>
    </location>
</feature>
<dbReference type="SUPFAM" id="SSF49899">
    <property type="entry name" value="Concanavalin A-like lectins/glucanases"/>
    <property type="match status" value="1"/>
</dbReference>
<gene>
    <name evidence="2" type="ORF">DFA_05627</name>
</gene>
<name>F4PLS2_CACFS</name>
<reference evidence="3" key="1">
    <citation type="journal article" date="2011" name="Genome Res.">
        <title>Phylogeny-wide analysis of social amoeba genomes highlights ancient origins for complex intercellular communication.</title>
        <authorList>
            <person name="Heidel A.J."/>
            <person name="Lawal H.M."/>
            <person name="Felder M."/>
            <person name="Schilde C."/>
            <person name="Helps N.R."/>
            <person name="Tunggal B."/>
            <person name="Rivero F."/>
            <person name="John U."/>
            <person name="Schleicher M."/>
            <person name="Eichinger L."/>
            <person name="Platzer M."/>
            <person name="Noegel A.A."/>
            <person name="Schaap P."/>
            <person name="Gloeckner G."/>
        </authorList>
    </citation>
    <scope>NUCLEOTIDE SEQUENCE [LARGE SCALE GENOMIC DNA]</scope>
    <source>
        <strain evidence="3">SH3</strain>
    </source>
</reference>
<evidence type="ECO:0000313" key="2">
    <source>
        <dbReference type="EMBL" id="EGG23494.1"/>
    </source>
</evidence>
<dbReference type="RefSeq" id="XP_004361345.1">
    <property type="nucleotide sequence ID" value="XM_004361288.1"/>
</dbReference>
<dbReference type="Pfam" id="PF13385">
    <property type="entry name" value="Laminin_G_3"/>
    <property type="match status" value="1"/>
</dbReference>
<dbReference type="InterPro" id="IPR001791">
    <property type="entry name" value="Laminin_G"/>
</dbReference>
<dbReference type="Proteomes" id="UP000007797">
    <property type="component" value="Unassembled WGS sequence"/>
</dbReference>
<dbReference type="Gene3D" id="2.60.120.200">
    <property type="match status" value="1"/>
</dbReference>
<dbReference type="SMART" id="SM00282">
    <property type="entry name" value="LamG"/>
    <property type="match status" value="1"/>
</dbReference>
<evidence type="ECO:0000313" key="3">
    <source>
        <dbReference type="Proteomes" id="UP000007797"/>
    </source>
</evidence>